<dbReference type="SUPFAM" id="SSF47413">
    <property type="entry name" value="lambda repressor-like DNA-binding domains"/>
    <property type="match status" value="1"/>
</dbReference>
<sequence>MGKAGKALKQVLDTYGINQNQLAITMGIGRSTVHYWVNELRDPLAESIPDILEALDQLHPEAVQEFLVLYLGRFVQRELPDQ</sequence>
<reference evidence="1" key="2">
    <citation type="journal article" date="2022" name="Microbiol. Resour. Announc.">
        <title>Metagenome Sequencing to Explore Phylogenomics of Terrestrial Cyanobacteria.</title>
        <authorList>
            <person name="Ward R.D."/>
            <person name="Stajich J.E."/>
            <person name="Johansen J.R."/>
            <person name="Huntemann M."/>
            <person name="Clum A."/>
            <person name="Foster B."/>
            <person name="Foster B."/>
            <person name="Roux S."/>
            <person name="Palaniappan K."/>
            <person name="Varghese N."/>
            <person name="Mukherjee S."/>
            <person name="Reddy T.B.K."/>
            <person name="Daum C."/>
            <person name="Copeland A."/>
            <person name="Chen I.A."/>
            <person name="Ivanova N.N."/>
            <person name="Kyrpides N.C."/>
            <person name="Shapiro N."/>
            <person name="Eloe-Fadrosh E.A."/>
            <person name="Pietrasiak N."/>
        </authorList>
    </citation>
    <scope>NUCLEOTIDE SEQUENCE</scope>
    <source>
        <strain evidence="1">UHER 2000/2452</strain>
    </source>
</reference>
<protein>
    <submittedName>
        <fullName evidence="1">Helix-turn-helix domain-containing protein</fullName>
    </submittedName>
</protein>
<proteinExistence type="predicted"/>
<dbReference type="Proteomes" id="UP000757435">
    <property type="component" value="Unassembled WGS sequence"/>
</dbReference>
<dbReference type="InterPro" id="IPR001387">
    <property type="entry name" value="Cro/C1-type_HTH"/>
</dbReference>
<dbReference type="InterPro" id="IPR010982">
    <property type="entry name" value="Lambda_DNA-bd_dom_sf"/>
</dbReference>
<dbReference type="Gene3D" id="1.10.260.40">
    <property type="entry name" value="lambda repressor-like DNA-binding domains"/>
    <property type="match status" value="1"/>
</dbReference>
<evidence type="ECO:0000313" key="2">
    <source>
        <dbReference type="Proteomes" id="UP000757435"/>
    </source>
</evidence>
<name>A0A951UNR5_9CYAN</name>
<accession>A0A951UNR5</accession>
<comment type="caution">
    <text evidence="1">The sequence shown here is derived from an EMBL/GenBank/DDBJ whole genome shotgun (WGS) entry which is preliminary data.</text>
</comment>
<reference evidence="1" key="1">
    <citation type="submission" date="2021-05" db="EMBL/GenBank/DDBJ databases">
        <authorList>
            <person name="Pietrasiak N."/>
            <person name="Ward R."/>
            <person name="Stajich J.E."/>
            <person name="Kurbessoian T."/>
        </authorList>
    </citation>
    <scope>NUCLEOTIDE SEQUENCE</scope>
    <source>
        <strain evidence="1">UHER 2000/2452</strain>
    </source>
</reference>
<organism evidence="1 2">
    <name type="scientific">Drouetiella hepatica Uher 2000/2452</name>
    <dbReference type="NCBI Taxonomy" id="904376"/>
    <lineage>
        <taxon>Bacteria</taxon>
        <taxon>Bacillati</taxon>
        <taxon>Cyanobacteriota</taxon>
        <taxon>Cyanophyceae</taxon>
        <taxon>Oculatellales</taxon>
        <taxon>Oculatellaceae</taxon>
        <taxon>Drouetiella</taxon>
    </lineage>
</organism>
<gene>
    <name evidence="1" type="ORF">KME15_19015</name>
</gene>
<evidence type="ECO:0000313" key="1">
    <source>
        <dbReference type="EMBL" id="MBW4660770.1"/>
    </source>
</evidence>
<dbReference type="EMBL" id="JAHHHD010000025">
    <property type="protein sequence ID" value="MBW4660770.1"/>
    <property type="molecule type" value="Genomic_DNA"/>
</dbReference>
<dbReference type="GO" id="GO:0003677">
    <property type="term" value="F:DNA binding"/>
    <property type="evidence" value="ECO:0007669"/>
    <property type="project" value="InterPro"/>
</dbReference>
<dbReference type="AlphaFoldDB" id="A0A951UNR5"/>
<dbReference type="CDD" id="cd00093">
    <property type="entry name" value="HTH_XRE"/>
    <property type="match status" value="1"/>
</dbReference>